<evidence type="ECO:0000259" key="2">
    <source>
        <dbReference type="PROSITE" id="PS50006"/>
    </source>
</evidence>
<feature type="compositionally biased region" description="Basic and acidic residues" evidence="1">
    <location>
        <begin position="631"/>
        <end position="655"/>
    </location>
</feature>
<dbReference type="InterPro" id="IPR008984">
    <property type="entry name" value="SMAD_FHA_dom_sf"/>
</dbReference>
<dbReference type="WBParaSite" id="L893_g25724.t1">
    <property type="protein sequence ID" value="L893_g25724.t1"/>
    <property type="gene ID" value="L893_g25724"/>
</dbReference>
<dbReference type="PROSITE" id="PS50006">
    <property type="entry name" value="FHA_DOMAIN"/>
    <property type="match status" value="1"/>
</dbReference>
<dbReference type="CDD" id="cd00060">
    <property type="entry name" value="FHA"/>
    <property type="match status" value="1"/>
</dbReference>
<evidence type="ECO:0000313" key="4">
    <source>
        <dbReference type="WBParaSite" id="L893_g25724.t1"/>
    </source>
</evidence>
<organism evidence="3 4">
    <name type="scientific">Steinernema glaseri</name>
    <dbReference type="NCBI Taxonomy" id="37863"/>
    <lineage>
        <taxon>Eukaryota</taxon>
        <taxon>Metazoa</taxon>
        <taxon>Ecdysozoa</taxon>
        <taxon>Nematoda</taxon>
        <taxon>Chromadorea</taxon>
        <taxon>Rhabditida</taxon>
        <taxon>Tylenchina</taxon>
        <taxon>Panagrolaimomorpha</taxon>
        <taxon>Strongyloidoidea</taxon>
        <taxon>Steinernematidae</taxon>
        <taxon>Steinernema</taxon>
    </lineage>
</organism>
<evidence type="ECO:0000256" key="1">
    <source>
        <dbReference type="SAM" id="MobiDB-lite"/>
    </source>
</evidence>
<reference evidence="4" key="1">
    <citation type="submission" date="2016-11" db="UniProtKB">
        <authorList>
            <consortium name="WormBaseParasite"/>
        </authorList>
    </citation>
    <scope>IDENTIFICATION</scope>
</reference>
<feature type="domain" description="FHA" evidence="2">
    <location>
        <begin position="11"/>
        <end position="62"/>
    </location>
</feature>
<protein>
    <submittedName>
        <fullName evidence="4">FHA domain-containing protein</fullName>
    </submittedName>
</protein>
<feature type="compositionally biased region" description="Basic and acidic residues" evidence="1">
    <location>
        <begin position="870"/>
        <end position="889"/>
    </location>
</feature>
<feature type="region of interest" description="Disordered" evidence="1">
    <location>
        <begin position="669"/>
        <end position="688"/>
    </location>
</feature>
<feature type="region of interest" description="Disordered" evidence="1">
    <location>
        <begin position="710"/>
        <end position="828"/>
    </location>
</feature>
<proteinExistence type="predicted"/>
<feature type="compositionally biased region" description="Polar residues" evidence="1">
    <location>
        <begin position="724"/>
        <end position="748"/>
    </location>
</feature>
<accession>A0A1I7ZEZ4</accession>
<feature type="region of interest" description="Disordered" evidence="1">
    <location>
        <begin position="140"/>
        <end position="173"/>
    </location>
</feature>
<feature type="compositionally biased region" description="Basic and acidic residues" evidence="1">
    <location>
        <begin position="759"/>
        <end position="768"/>
    </location>
</feature>
<feature type="compositionally biased region" description="Polar residues" evidence="1">
    <location>
        <begin position="231"/>
        <end position="248"/>
    </location>
</feature>
<evidence type="ECO:0000313" key="3">
    <source>
        <dbReference type="Proteomes" id="UP000095287"/>
    </source>
</evidence>
<dbReference type="SMART" id="SM00240">
    <property type="entry name" value="FHA"/>
    <property type="match status" value="1"/>
</dbReference>
<feature type="region of interest" description="Disordered" evidence="1">
    <location>
        <begin position="631"/>
        <end position="664"/>
    </location>
</feature>
<dbReference type="Gene3D" id="2.60.200.20">
    <property type="match status" value="1"/>
</dbReference>
<feature type="region of interest" description="Disordered" evidence="1">
    <location>
        <begin position="867"/>
        <end position="889"/>
    </location>
</feature>
<feature type="compositionally biased region" description="Acidic residues" evidence="1">
    <location>
        <begin position="807"/>
        <end position="827"/>
    </location>
</feature>
<dbReference type="SUPFAM" id="SSF49879">
    <property type="entry name" value="SMAD/FHA domain"/>
    <property type="match status" value="1"/>
</dbReference>
<feature type="compositionally biased region" description="Polar residues" evidence="1">
    <location>
        <begin position="669"/>
        <end position="686"/>
    </location>
</feature>
<sequence length="957" mass="107761">METLPLDKTIITIGSGPDCDIIIPDPHLAQKHAEIEYHPLPQAYFLKDLDTLSGTTFNGEPVFGMVELKPNNTIRFGYGPEYVFEVPKSAPKGNIRKVWTIVEVTQRPVQINKGHENCLTPKETLISLPIKKILPALAAKQYAHPPPRPRKVRLSMDDNSRAPSEEKEKRSFLTTERLSPITRVRSASMDPNMAKNYRNIFCSHFNAIPLLGGKKSENGRIGPKSDLSKSYGMTSPTSSANSSAEMPANRRNTVLGTPINCRLQGQTIDERILDDYTLSTNNRLLQRVVRLQMELHRRDLEINQLRERVLQNATSQEPRPESTFPYCEGPQVDTHKHIVNCSRSPSEVLLASPSAFHKSFPPNAFDPAQSRSHEMEIEVSNDFLKLLAKSMQKLNERLLTFPMRDYADIFSEMTRCLIDPLSCTIAEAQKHCLENISKRYLLISERQVAQHLLEKYVQESVQPLVRQIEMILPVVRDAAMIARESVKVCTVFTAWSREFGDEIRTNGLTSSMLLHKADALLSRFKENSLGKHWLPPSLTPLLRVASLEFRKRIESRTVSAKETASAFAQTDVEREEIHPKPIKVVPKEIARMESVESTVKSVAESTAESFVDSIDHASVKHEMEEEICKEATVEDVHPERPEQNEQEQKEPRVEEKEDDSSVEDCIHSTSTVAPSVCSSQKTSTDTEQLEHLHEMARNITRDVFQNLELQENKHTVDEEEATRLNGSTYGEASATDTPPSTPVEQISESPAIEIEDFDAIEKGRHPEPVEEENGQSLSSPAPPSLPSEEVDQVIAHQTPIAVVVKTDEEEEKPEKEDDPEEELEDDLPLPKPVIHASLGEGLVPLNAESDSLSLDYISTVRSDAPSRLTHRSEHHSELDEVEHEGVHPERKASSEFWRLATNLGRALALEHEIHQTRAENLKESEKRASVMESLMTGIHEILENIKTEHEKLGADVE</sequence>
<feature type="region of interest" description="Disordered" evidence="1">
    <location>
        <begin position="214"/>
        <end position="248"/>
    </location>
</feature>
<dbReference type="InterPro" id="IPR000253">
    <property type="entry name" value="FHA_dom"/>
</dbReference>
<dbReference type="Proteomes" id="UP000095287">
    <property type="component" value="Unplaced"/>
</dbReference>
<dbReference type="AlphaFoldDB" id="A0A1I7ZEZ4"/>
<name>A0A1I7ZEZ4_9BILA</name>
<dbReference type="Pfam" id="PF00498">
    <property type="entry name" value="FHA"/>
    <property type="match status" value="1"/>
</dbReference>
<feature type="compositionally biased region" description="Basic and acidic residues" evidence="1">
    <location>
        <begin position="154"/>
        <end position="171"/>
    </location>
</feature>
<keyword evidence="3" id="KW-1185">Reference proteome</keyword>